<sequence length="109" mass="12346">MQGTAKTDRQRQYLLNFQTDDCGSRTQLLRMPIDDLPHSEAVPSPLDGIGPRGLWTKPQSVKRRFSSDVFIRSKINAVILNVKNQPRGDWSTQFPPGMQTSLENEGGYR</sequence>
<protein>
    <submittedName>
        <fullName evidence="2">Uncharacterized protein</fullName>
    </submittedName>
</protein>
<feature type="region of interest" description="Disordered" evidence="1">
    <location>
        <begin position="86"/>
        <end position="109"/>
    </location>
</feature>
<accession>A0A074ZSA8</accession>
<feature type="region of interest" description="Disordered" evidence="1">
    <location>
        <begin position="36"/>
        <end position="55"/>
    </location>
</feature>
<reference evidence="2 3" key="1">
    <citation type="submission" date="2013-11" db="EMBL/GenBank/DDBJ databases">
        <title>Opisthorchis viverrini - life in the bile duct.</title>
        <authorList>
            <person name="Young N.D."/>
            <person name="Nagarajan N."/>
            <person name="Lin S.J."/>
            <person name="Korhonen P.K."/>
            <person name="Jex A.R."/>
            <person name="Hall R.S."/>
            <person name="Safavi-Hemami H."/>
            <person name="Kaewkong W."/>
            <person name="Bertrand D."/>
            <person name="Gao S."/>
            <person name="Seet Q."/>
            <person name="Wongkham S."/>
            <person name="Teh B.T."/>
            <person name="Wongkham C."/>
            <person name="Intapan P.M."/>
            <person name="Maleewong W."/>
            <person name="Yang X."/>
            <person name="Hu M."/>
            <person name="Wang Z."/>
            <person name="Hofmann A."/>
            <person name="Sternberg P.W."/>
            <person name="Tan P."/>
            <person name="Wang J."/>
            <person name="Gasser R.B."/>
        </authorList>
    </citation>
    <scope>NUCLEOTIDE SEQUENCE [LARGE SCALE GENOMIC DNA]</scope>
</reference>
<dbReference type="EMBL" id="KL596668">
    <property type="protein sequence ID" value="KER30026.1"/>
    <property type="molecule type" value="Genomic_DNA"/>
</dbReference>
<gene>
    <name evidence="2" type="ORF">T265_03506</name>
</gene>
<evidence type="ECO:0000256" key="1">
    <source>
        <dbReference type="SAM" id="MobiDB-lite"/>
    </source>
</evidence>
<organism evidence="2 3">
    <name type="scientific">Opisthorchis viverrini</name>
    <name type="common">Southeast Asian liver fluke</name>
    <dbReference type="NCBI Taxonomy" id="6198"/>
    <lineage>
        <taxon>Eukaryota</taxon>
        <taxon>Metazoa</taxon>
        <taxon>Spiralia</taxon>
        <taxon>Lophotrochozoa</taxon>
        <taxon>Platyhelminthes</taxon>
        <taxon>Trematoda</taxon>
        <taxon>Digenea</taxon>
        <taxon>Opisthorchiida</taxon>
        <taxon>Opisthorchiata</taxon>
        <taxon>Opisthorchiidae</taxon>
        <taxon>Opisthorchis</taxon>
    </lineage>
</organism>
<name>A0A074ZSA8_OPIVI</name>
<feature type="compositionally biased region" description="Polar residues" evidence="1">
    <location>
        <begin position="90"/>
        <end position="103"/>
    </location>
</feature>
<proteinExistence type="predicted"/>
<dbReference type="Proteomes" id="UP000054324">
    <property type="component" value="Unassembled WGS sequence"/>
</dbReference>
<evidence type="ECO:0000313" key="2">
    <source>
        <dbReference type="EMBL" id="KER30026.1"/>
    </source>
</evidence>
<dbReference type="AlphaFoldDB" id="A0A074ZSA8"/>
<dbReference type="GeneID" id="20317693"/>
<dbReference type="CTD" id="20317693"/>
<keyword evidence="3" id="KW-1185">Reference proteome</keyword>
<evidence type="ECO:0000313" key="3">
    <source>
        <dbReference type="Proteomes" id="UP000054324"/>
    </source>
</evidence>
<dbReference type="KEGG" id="ovi:T265_03506"/>
<dbReference type="RefSeq" id="XP_009166270.1">
    <property type="nucleotide sequence ID" value="XM_009168006.1"/>
</dbReference>